<keyword evidence="9" id="KW-0391">Immunity</keyword>
<comment type="subcellular location">
    <subcellularLocation>
        <location evidence="15">Endomembrane system</location>
        <topology evidence="15">Single-pass type I membrane protein</topology>
    </subcellularLocation>
    <subcellularLocation>
        <location evidence="1">Endosome</location>
    </subcellularLocation>
</comment>
<dbReference type="SMART" id="SM00255">
    <property type="entry name" value="TIR"/>
    <property type="match status" value="1"/>
</dbReference>
<proteinExistence type="inferred from homology"/>
<evidence type="ECO:0000256" key="4">
    <source>
        <dbReference type="ARBA" id="ARBA00022614"/>
    </source>
</evidence>
<reference evidence="20" key="1">
    <citation type="submission" date="2025-08" db="UniProtKB">
        <authorList>
            <consortium name="RefSeq"/>
        </authorList>
    </citation>
    <scope>IDENTIFICATION</scope>
    <source>
        <strain evidence="20">J_2021</strain>
        <tissue evidence="20">Erythrocytes</tissue>
    </source>
</reference>
<evidence type="ECO:0000256" key="7">
    <source>
        <dbReference type="ARBA" id="ARBA00022737"/>
    </source>
</evidence>
<evidence type="ECO:0000313" key="19">
    <source>
        <dbReference type="Proteomes" id="UP000186698"/>
    </source>
</evidence>
<keyword evidence="7" id="KW-0677">Repeat</keyword>
<evidence type="ECO:0000256" key="14">
    <source>
        <dbReference type="ARBA" id="ARBA00023198"/>
    </source>
</evidence>
<keyword evidence="10 16" id="KW-1133">Transmembrane helix</keyword>
<evidence type="ECO:0000256" key="15">
    <source>
        <dbReference type="ARBA" id="ARBA00046288"/>
    </source>
</evidence>
<dbReference type="FunFam" id="3.80.10.10:FF:000037">
    <property type="entry name" value="Toll-like receptor 7"/>
    <property type="match status" value="1"/>
</dbReference>
<dbReference type="OrthoDB" id="10006997at2759"/>
<dbReference type="GO" id="GO:0032755">
    <property type="term" value="P:positive regulation of interleukin-6 production"/>
    <property type="evidence" value="ECO:0000318"/>
    <property type="project" value="GO_Central"/>
</dbReference>
<keyword evidence="8" id="KW-0967">Endosome</keyword>
<dbReference type="GO" id="GO:0005768">
    <property type="term" value="C:endosome"/>
    <property type="evidence" value="ECO:0007669"/>
    <property type="project" value="UniProtKB-SubCell"/>
</dbReference>
<keyword evidence="19" id="KW-1185">Reference proteome</keyword>
<keyword evidence="6 17" id="KW-0732">Signal</keyword>
<dbReference type="Pfam" id="PF00560">
    <property type="entry name" value="LRR_1"/>
    <property type="match status" value="2"/>
</dbReference>
<feature type="chain" id="PRO_5035272109" evidence="17">
    <location>
        <begin position="22"/>
        <end position="1039"/>
    </location>
</feature>
<dbReference type="SUPFAM" id="SSF52058">
    <property type="entry name" value="L domain-like"/>
    <property type="match status" value="2"/>
</dbReference>
<accession>A0A8J1M698</accession>
<evidence type="ECO:0000256" key="6">
    <source>
        <dbReference type="ARBA" id="ARBA00022729"/>
    </source>
</evidence>
<evidence type="ECO:0000256" key="2">
    <source>
        <dbReference type="ARBA" id="ARBA00009634"/>
    </source>
</evidence>
<dbReference type="InterPro" id="IPR032675">
    <property type="entry name" value="LRR_dom_sf"/>
</dbReference>
<keyword evidence="3" id="KW-0399">Innate immunity</keyword>
<dbReference type="PANTHER" id="PTHR47410">
    <property type="entry name" value="TOLL-LIKE RECEPTOR 7-RELATED"/>
    <property type="match status" value="1"/>
</dbReference>
<dbReference type="GO" id="GO:0002224">
    <property type="term" value="P:toll-like receptor signaling pathway"/>
    <property type="evidence" value="ECO:0000318"/>
    <property type="project" value="GO_Central"/>
</dbReference>
<comment type="similarity">
    <text evidence="2">Belongs to the Toll-like receptor family.</text>
</comment>
<organism evidence="19 20">
    <name type="scientific">Xenopus laevis</name>
    <name type="common">African clawed frog</name>
    <dbReference type="NCBI Taxonomy" id="8355"/>
    <lineage>
        <taxon>Eukaryota</taxon>
        <taxon>Metazoa</taxon>
        <taxon>Chordata</taxon>
        <taxon>Craniata</taxon>
        <taxon>Vertebrata</taxon>
        <taxon>Euteleostomi</taxon>
        <taxon>Amphibia</taxon>
        <taxon>Batrachia</taxon>
        <taxon>Anura</taxon>
        <taxon>Pipoidea</taxon>
        <taxon>Pipidae</taxon>
        <taxon>Xenopodinae</taxon>
        <taxon>Xenopus</taxon>
        <taxon>Xenopus</taxon>
    </lineage>
</organism>
<dbReference type="GeneID" id="108707525"/>
<evidence type="ECO:0000256" key="1">
    <source>
        <dbReference type="ARBA" id="ARBA00004177"/>
    </source>
</evidence>
<dbReference type="InterPro" id="IPR001611">
    <property type="entry name" value="Leu-rich_rpt"/>
</dbReference>
<keyword evidence="11 16" id="KW-0472">Membrane</keyword>
<dbReference type="Pfam" id="PF01582">
    <property type="entry name" value="TIR"/>
    <property type="match status" value="1"/>
</dbReference>
<dbReference type="PROSITE" id="PS50104">
    <property type="entry name" value="TIR"/>
    <property type="match status" value="1"/>
</dbReference>
<dbReference type="Gene3D" id="3.80.10.10">
    <property type="entry name" value="Ribonuclease Inhibitor"/>
    <property type="match status" value="1"/>
</dbReference>
<evidence type="ECO:0000256" key="13">
    <source>
        <dbReference type="ARBA" id="ARBA00023180"/>
    </source>
</evidence>
<keyword evidence="14" id="KW-0395">Inflammatory response</keyword>
<dbReference type="GO" id="GO:0005886">
    <property type="term" value="C:plasma membrane"/>
    <property type="evidence" value="ECO:0000318"/>
    <property type="project" value="GO_Central"/>
</dbReference>
<keyword evidence="4" id="KW-0433">Leucine-rich repeat</keyword>
<dbReference type="InterPro" id="IPR003591">
    <property type="entry name" value="Leu-rich_rpt_typical-subtyp"/>
</dbReference>
<dbReference type="SMART" id="SM00369">
    <property type="entry name" value="LRR_TYP"/>
    <property type="match status" value="14"/>
</dbReference>
<name>A0A8J1M698_XENLA</name>
<dbReference type="InterPro" id="IPR000483">
    <property type="entry name" value="Cys-rich_flank_reg_C"/>
</dbReference>
<evidence type="ECO:0000256" key="8">
    <source>
        <dbReference type="ARBA" id="ARBA00022753"/>
    </source>
</evidence>
<dbReference type="PANTHER" id="PTHR47410:SF1">
    <property type="entry name" value="TOLL-LIKE RECEPTOR 8"/>
    <property type="match status" value="1"/>
</dbReference>
<keyword evidence="12" id="KW-0675">Receptor</keyword>
<protein>
    <submittedName>
        <fullName evidence="20">Toll-like receptor 8</fullName>
    </submittedName>
</protein>
<evidence type="ECO:0000256" key="11">
    <source>
        <dbReference type="ARBA" id="ARBA00023136"/>
    </source>
</evidence>
<dbReference type="PROSITE" id="PS51450">
    <property type="entry name" value="LRR"/>
    <property type="match status" value="6"/>
</dbReference>
<dbReference type="Gene3D" id="3.40.50.10140">
    <property type="entry name" value="Toll/interleukin-1 receptor homology (TIR) domain"/>
    <property type="match status" value="1"/>
</dbReference>
<dbReference type="AlphaFoldDB" id="A0A8J1M698"/>
<evidence type="ECO:0000256" key="9">
    <source>
        <dbReference type="ARBA" id="ARBA00022859"/>
    </source>
</evidence>
<keyword evidence="13" id="KW-0325">Glycoprotein</keyword>
<feature type="domain" description="TIR" evidence="18">
    <location>
        <begin position="877"/>
        <end position="1021"/>
    </location>
</feature>
<dbReference type="GO" id="GO:0038187">
    <property type="term" value="F:pattern recognition receptor activity"/>
    <property type="evidence" value="ECO:0000318"/>
    <property type="project" value="GO_Central"/>
</dbReference>
<evidence type="ECO:0000259" key="18">
    <source>
        <dbReference type="PROSITE" id="PS50104"/>
    </source>
</evidence>
<evidence type="ECO:0000256" key="5">
    <source>
        <dbReference type="ARBA" id="ARBA00022692"/>
    </source>
</evidence>
<dbReference type="SMART" id="SM00365">
    <property type="entry name" value="LRR_SD22"/>
    <property type="match status" value="8"/>
</dbReference>
<dbReference type="Pfam" id="PF13855">
    <property type="entry name" value="LRR_8"/>
    <property type="match status" value="4"/>
</dbReference>
<dbReference type="RefSeq" id="XP_041437217.1">
    <property type="nucleotide sequence ID" value="XM_041581283.1"/>
</dbReference>
<dbReference type="GO" id="GO:0051607">
    <property type="term" value="P:defense response to virus"/>
    <property type="evidence" value="ECO:0000318"/>
    <property type="project" value="GO_Central"/>
</dbReference>
<feature type="transmembrane region" description="Helical" evidence="16">
    <location>
        <begin position="829"/>
        <end position="848"/>
    </location>
</feature>
<evidence type="ECO:0000256" key="12">
    <source>
        <dbReference type="ARBA" id="ARBA00023170"/>
    </source>
</evidence>
<dbReference type="SUPFAM" id="SSF52200">
    <property type="entry name" value="Toll/Interleukin receptor TIR domain"/>
    <property type="match status" value="1"/>
</dbReference>
<dbReference type="InterPro" id="IPR035897">
    <property type="entry name" value="Toll_tir_struct_dom_sf"/>
</dbReference>
<dbReference type="GO" id="GO:0006954">
    <property type="term" value="P:inflammatory response"/>
    <property type="evidence" value="ECO:0007669"/>
    <property type="project" value="UniProtKB-KW"/>
</dbReference>
<evidence type="ECO:0000256" key="16">
    <source>
        <dbReference type="SAM" id="Phobius"/>
    </source>
</evidence>
<dbReference type="SMART" id="SM00364">
    <property type="entry name" value="LRR_BAC"/>
    <property type="match status" value="8"/>
</dbReference>
<evidence type="ECO:0000313" key="20">
    <source>
        <dbReference type="RefSeq" id="XP_041437217.1"/>
    </source>
</evidence>
<feature type="signal peptide" evidence="17">
    <location>
        <begin position="1"/>
        <end position="21"/>
    </location>
</feature>
<dbReference type="GO" id="GO:1902533">
    <property type="term" value="P:positive regulation of intracellular signal transduction"/>
    <property type="evidence" value="ECO:0007669"/>
    <property type="project" value="UniProtKB-ARBA"/>
</dbReference>
<gene>
    <name evidence="20" type="primary">LOC108707525</name>
</gene>
<dbReference type="Proteomes" id="UP000186698">
    <property type="component" value="Chromosome 2L"/>
</dbReference>
<dbReference type="GO" id="GO:0007249">
    <property type="term" value="P:canonical NF-kappaB signal transduction"/>
    <property type="evidence" value="ECO:0000318"/>
    <property type="project" value="GO_Central"/>
</dbReference>
<evidence type="ECO:0000256" key="3">
    <source>
        <dbReference type="ARBA" id="ARBA00022588"/>
    </source>
</evidence>
<dbReference type="KEGG" id="xla:108707525"/>
<dbReference type="SMART" id="SM00082">
    <property type="entry name" value="LRRCT"/>
    <property type="match status" value="1"/>
</dbReference>
<sequence>MAGSPQTILLVLLITCSSLECSDTKPNNRTIPCRITENGFSVSFDCSARWLQMVPHPIKYTSDSVELLLSQNLIQTINNESFHDWHNLTKIDLNWNHYPKSKLNNADICKRGLEIENGTFSHLTKLEELFIDHNFLCKIPQEISSTLKILSLSYNNIFSVSKQILSPFINLKILFLSHNCYFGNDCDQVLDIEEGTFAGLAELTVLSLSFNNLTCVPSKLPASLKELYLSNNNIQTINENDFQNLVNLEVLFLSGNCPRCFNANYPCKNLCKHISIDIHDFAFQNLKNLTELHLSGTSLRTIPPIWFQNTTQLKILNLERNYLVNEIASADFLLNLPFLEVLDLSFNYDLRSYSNNINISDHFSKLSSLRELHIQGYVFKDIAAQNLAPLKNLSKLKILNLGINFIRQVDFEDFQKIKGLQLIYLSENRITPFSEKNNKIKLFGGNKDHNYSGSSPGFKFPTQSNFQLTNTFNQLVKPQCSSHGKTLDLSLNSIFFINPEEFRSFTDIACLNLSSNGIGQDLNATEFKHLKKLAYLDLSFNKLDFDSLNAFQELPALEVLDLSYNSHYFLVDGVTHRLKFIENLQYLKVLNLSWNQISTLTDFQLTSHSLKELQFSGNRLDVLWKNEDKRYNKLFKNLSNLTCLDISHNRLHTIDEETLESLPLGLTKLYLNNNMLVYFGWKALKAYKNLKHLDLSHNKLTMVMANRFNHTYSLSTLILSYNSISNLPVAFLQKAKNLTELDLSYNHLNSINSSVFLSGSENYLKVLRLKGNPFDCTCKIIDFISWIYANNVTIPRLATDVTCATPENRKGSGIIYFDVHTCDLDRASMILFFLSLFLVIALTVIPILKHLFYWDLWYVYHLCVSKLRWHKVCKSDCLYDVFIAYDNKDPEVSDWIFNELCHHLENRGDKHMHLCLEERDWEPGKAIIDNLAHSINQSEKTLFVLTRKYVKSGKFKTAFYLALQKLMDENMDVIVIVLLEPVLQNSQYLRLRRKICKSSIMEWPKNPKAKGLFWQRMKNVLLTENCQRYNNFYSDTLAS</sequence>
<dbReference type="FunFam" id="3.40.50.10140:FF:000003">
    <property type="entry name" value="Toll-like receptor 7"/>
    <property type="match status" value="1"/>
</dbReference>
<dbReference type="InterPro" id="IPR000157">
    <property type="entry name" value="TIR_dom"/>
</dbReference>
<evidence type="ECO:0000256" key="17">
    <source>
        <dbReference type="SAM" id="SignalP"/>
    </source>
</evidence>
<keyword evidence="5 16" id="KW-0812">Transmembrane</keyword>
<evidence type="ECO:0000256" key="10">
    <source>
        <dbReference type="ARBA" id="ARBA00022989"/>
    </source>
</evidence>
<dbReference type="GO" id="GO:0045087">
    <property type="term" value="P:innate immune response"/>
    <property type="evidence" value="ECO:0007669"/>
    <property type="project" value="UniProtKB-KW"/>
</dbReference>